<dbReference type="PANTHER" id="PTHR43471:SF14">
    <property type="entry name" value="ABC-2 TYPE TRANSPORT SYSTEM PERMEASE PROTEIN"/>
    <property type="match status" value="1"/>
</dbReference>
<organism evidence="2 3">
    <name type="scientific">Chitinophaga chungangae</name>
    <dbReference type="NCBI Taxonomy" id="2821488"/>
    <lineage>
        <taxon>Bacteria</taxon>
        <taxon>Pseudomonadati</taxon>
        <taxon>Bacteroidota</taxon>
        <taxon>Chitinophagia</taxon>
        <taxon>Chitinophagales</taxon>
        <taxon>Chitinophagaceae</taxon>
        <taxon>Chitinophaga</taxon>
    </lineage>
</organism>
<keyword evidence="1" id="KW-0812">Transmembrane</keyword>
<dbReference type="RefSeq" id="WP_209147092.1">
    <property type="nucleotide sequence ID" value="NZ_JAGHKP010000003.1"/>
</dbReference>
<dbReference type="Proteomes" id="UP000679126">
    <property type="component" value="Unassembled WGS sequence"/>
</dbReference>
<proteinExistence type="predicted"/>
<accession>A0ABS3YIQ7</accession>
<reference evidence="3" key="1">
    <citation type="submission" date="2021-03" db="EMBL/GenBank/DDBJ databases">
        <title>Assistant Professor.</title>
        <authorList>
            <person name="Huq M.A."/>
        </authorList>
    </citation>
    <scope>NUCLEOTIDE SEQUENCE [LARGE SCALE GENOMIC DNA]</scope>
    <source>
        <strain evidence="3">MAH-28</strain>
    </source>
</reference>
<dbReference type="PANTHER" id="PTHR43471">
    <property type="entry name" value="ABC TRANSPORTER PERMEASE"/>
    <property type="match status" value="1"/>
</dbReference>
<feature type="transmembrane region" description="Helical" evidence="1">
    <location>
        <begin position="311"/>
        <end position="333"/>
    </location>
</feature>
<keyword evidence="3" id="KW-1185">Reference proteome</keyword>
<feature type="transmembrane region" description="Helical" evidence="1">
    <location>
        <begin position="180"/>
        <end position="204"/>
    </location>
</feature>
<dbReference type="EMBL" id="JAGHKP010000003">
    <property type="protein sequence ID" value="MBO9153969.1"/>
    <property type="molecule type" value="Genomic_DNA"/>
</dbReference>
<sequence length="340" mass="37092">MTSQAAFFNGLFLAGSKRAERPQKAASPFSVIVRKEVADQVRSWRFIILAGLILLTFFGAMYVSLANIRSAVSDARDPDSIFLYLKLLTVTGGSLPAFHVFIGFLGPLLGIAMGFDAINSEQSGGSLIRVMAQPVYRDFLLTAKFTASLIVIGTLFLSLSLLMIGGGLIITGVPIAPSEFVRIICFTALSVVYVAFWLNLSILLSVKFRQTATSALTAIAIWLFFTVFYQILLNLAVTALLPDPRQLSPDEVLSYNNVIMTFVRFVPSQLYADATTTLLMPSVRSLGPLTMEQMAGAIPSPLSVRESLLVAWPQVSGLIAATVACFALSYYLFMRKEIRT</sequence>
<evidence type="ECO:0000256" key="1">
    <source>
        <dbReference type="SAM" id="Phobius"/>
    </source>
</evidence>
<feature type="transmembrane region" description="Helical" evidence="1">
    <location>
        <begin position="139"/>
        <end position="168"/>
    </location>
</feature>
<feature type="transmembrane region" description="Helical" evidence="1">
    <location>
        <begin position="44"/>
        <end position="65"/>
    </location>
</feature>
<name>A0ABS3YIQ7_9BACT</name>
<evidence type="ECO:0000313" key="3">
    <source>
        <dbReference type="Proteomes" id="UP000679126"/>
    </source>
</evidence>
<keyword evidence="1" id="KW-1133">Transmembrane helix</keyword>
<dbReference type="Pfam" id="PF12679">
    <property type="entry name" value="ABC2_membrane_2"/>
    <property type="match status" value="1"/>
</dbReference>
<evidence type="ECO:0000313" key="2">
    <source>
        <dbReference type="EMBL" id="MBO9153969.1"/>
    </source>
</evidence>
<protein>
    <submittedName>
        <fullName evidence="2">ABC transporter permease</fullName>
    </submittedName>
</protein>
<feature type="transmembrane region" description="Helical" evidence="1">
    <location>
        <begin position="216"/>
        <end position="241"/>
    </location>
</feature>
<gene>
    <name evidence="2" type="ORF">J7I43_17210</name>
</gene>
<keyword evidence="1" id="KW-0472">Membrane</keyword>
<comment type="caution">
    <text evidence="2">The sequence shown here is derived from an EMBL/GenBank/DDBJ whole genome shotgun (WGS) entry which is preliminary data.</text>
</comment>